<keyword evidence="1" id="KW-0243">Dynein</keyword>
<dbReference type="Gene3D" id="3.30.740.10">
    <property type="entry name" value="Protein Inhibitor Of Neuronal Nitric Oxide Synthase"/>
    <property type="match status" value="1"/>
</dbReference>
<protein>
    <recommendedName>
        <fullName evidence="1">Dynein light chain</fullName>
    </recommendedName>
</protein>
<evidence type="ECO:0000313" key="4">
    <source>
        <dbReference type="Proteomes" id="UP001470230"/>
    </source>
</evidence>
<keyword evidence="1" id="KW-0206">Cytoskeleton</keyword>
<evidence type="ECO:0000256" key="2">
    <source>
        <dbReference type="SAM" id="MobiDB-lite"/>
    </source>
</evidence>
<dbReference type="Proteomes" id="UP001470230">
    <property type="component" value="Unassembled WGS sequence"/>
</dbReference>
<organism evidence="3 4">
    <name type="scientific">Tritrichomonas musculus</name>
    <dbReference type="NCBI Taxonomy" id="1915356"/>
    <lineage>
        <taxon>Eukaryota</taxon>
        <taxon>Metamonada</taxon>
        <taxon>Parabasalia</taxon>
        <taxon>Tritrichomonadida</taxon>
        <taxon>Tritrichomonadidae</taxon>
        <taxon>Tritrichomonas</taxon>
    </lineage>
</organism>
<feature type="region of interest" description="Disordered" evidence="2">
    <location>
        <begin position="1"/>
        <end position="21"/>
    </location>
</feature>
<evidence type="ECO:0000256" key="1">
    <source>
        <dbReference type="RuleBase" id="RU365010"/>
    </source>
</evidence>
<dbReference type="Pfam" id="PF01221">
    <property type="entry name" value="Dynein_light"/>
    <property type="match status" value="1"/>
</dbReference>
<dbReference type="InterPro" id="IPR037177">
    <property type="entry name" value="DLC_sf"/>
</dbReference>
<dbReference type="EMBL" id="JAPFFF010000014">
    <property type="protein sequence ID" value="KAK8870760.1"/>
    <property type="molecule type" value="Genomic_DNA"/>
</dbReference>
<name>A0ABR2J166_9EUKA</name>
<dbReference type="SMART" id="SM01375">
    <property type="entry name" value="Dynein_light"/>
    <property type="match status" value="1"/>
</dbReference>
<keyword evidence="1" id="KW-0505">Motor protein</keyword>
<dbReference type="PANTHER" id="PTHR11886:SF35">
    <property type="entry name" value="DYNEIN LIGHT CHAIN"/>
    <property type="match status" value="1"/>
</dbReference>
<accession>A0ABR2J166</accession>
<comment type="similarity">
    <text evidence="1">Belongs to the dynein light chain family.</text>
</comment>
<comment type="subcellular location">
    <subcellularLocation>
        <location evidence="1">Cytoplasm</location>
        <location evidence="1">Cytoskeleton</location>
    </subcellularLocation>
</comment>
<proteinExistence type="inferred from homology"/>
<dbReference type="InterPro" id="IPR001372">
    <property type="entry name" value="Dynein_light_chain_typ-1/2"/>
</dbReference>
<comment type="caution">
    <text evidence="3">The sequence shown here is derived from an EMBL/GenBank/DDBJ whole genome shotgun (WGS) entry which is preliminary data.</text>
</comment>
<keyword evidence="1" id="KW-0963">Cytoplasm</keyword>
<dbReference type="SUPFAM" id="SSF54648">
    <property type="entry name" value="DLC"/>
    <property type="match status" value="1"/>
</dbReference>
<gene>
    <name evidence="3" type="ORF">M9Y10_008647</name>
</gene>
<keyword evidence="4" id="KW-1185">Reference proteome</keyword>
<dbReference type="PANTHER" id="PTHR11886">
    <property type="entry name" value="DYNEIN LIGHT CHAIN"/>
    <property type="match status" value="1"/>
</dbReference>
<reference evidence="3 4" key="1">
    <citation type="submission" date="2024-04" db="EMBL/GenBank/DDBJ databases">
        <title>Tritrichomonas musculus Genome.</title>
        <authorList>
            <person name="Alves-Ferreira E."/>
            <person name="Grigg M."/>
            <person name="Lorenzi H."/>
            <person name="Galac M."/>
        </authorList>
    </citation>
    <scope>NUCLEOTIDE SEQUENCE [LARGE SCALE GENOMIC DNA]</scope>
    <source>
        <strain evidence="3 4">EAF2021</strain>
    </source>
</reference>
<sequence>MSKEESKPVEIPESYGNDMGNDLRNDVKILFKNALKTCRTENEIAKYLQNSLTKKNNGLWHCIVGKDFGSAVVYEQKYHFSGQIGQFYVELWKCDKATKS</sequence>
<keyword evidence="1" id="KW-0493">Microtubule</keyword>
<evidence type="ECO:0000313" key="3">
    <source>
        <dbReference type="EMBL" id="KAK8870760.1"/>
    </source>
</evidence>
<feature type="compositionally biased region" description="Basic and acidic residues" evidence="2">
    <location>
        <begin position="1"/>
        <end position="10"/>
    </location>
</feature>